<feature type="compositionally biased region" description="Basic and acidic residues" evidence="1">
    <location>
        <begin position="25"/>
        <end position="62"/>
    </location>
</feature>
<gene>
    <name evidence="3" type="ORF">H3963_11790</name>
</gene>
<dbReference type="EMBL" id="JACGQI010000027">
    <property type="protein sequence ID" value="MBF2231083.1"/>
    <property type="molecule type" value="Genomic_DNA"/>
</dbReference>
<accession>A0A2T4LHS7</accession>
<dbReference type="PROSITE" id="PS51257">
    <property type="entry name" value="PROKAR_LIPOPROTEIN"/>
    <property type="match status" value="1"/>
</dbReference>
<evidence type="ECO:0000256" key="2">
    <source>
        <dbReference type="SAM" id="SignalP"/>
    </source>
</evidence>
<evidence type="ECO:0000256" key="1">
    <source>
        <dbReference type="SAM" id="MobiDB-lite"/>
    </source>
</evidence>
<evidence type="ECO:0000313" key="3">
    <source>
        <dbReference type="EMBL" id="MBF2231083.1"/>
    </source>
</evidence>
<protein>
    <recommendedName>
        <fullName evidence="5">Lipoprotein</fullName>
    </recommendedName>
</protein>
<evidence type="ECO:0000313" key="4">
    <source>
        <dbReference type="Proteomes" id="UP000648077"/>
    </source>
</evidence>
<organism evidence="3 4">
    <name type="scientific">Staphylococcus epidermidis</name>
    <dbReference type="NCBI Taxonomy" id="1282"/>
    <lineage>
        <taxon>Bacteria</taxon>
        <taxon>Bacillati</taxon>
        <taxon>Bacillota</taxon>
        <taxon>Bacilli</taxon>
        <taxon>Bacillales</taxon>
        <taxon>Staphylococcaceae</taxon>
        <taxon>Staphylococcus</taxon>
    </lineage>
</organism>
<sequence>MKKVLASATILSLMLVGCSNGGNDEASHKDDSSKTEQKDKSSSQHDSKKDSKRNDTNNKQDNQENNNNKEQTSNQNPNDGEQRTSERPTTNSNRNSSDNQNKQQQSVQDNQNKYVAPYQSENATRVARYLSPFEGDRSQALQQLPNFETALSIAKNEANMYGSENKSYNDYSIEQTEDGFRYVFSFKDPSKSNTYSIVTLNRQGQPTVVDPNFQP</sequence>
<dbReference type="RefSeq" id="WP_002469204.1">
    <property type="nucleotide sequence ID" value="NZ_AP038759.1"/>
</dbReference>
<proteinExistence type="predicted"/>
<comment type="caution">
    <text evidence="3">The sequence shown here is derived from an EMBL/GenBank/DDBJ whole genome shotgun (WGS) entry which is preliminary data.</text>
</comment>
<dbReference type="Proteomes" id="UP000648077">
    <property type="component" value="Unassembled WGS sequence"/>
</dbReference>
<feature type="chain" id="PRO_5044070785" description="Lipoprotein" evidence="2">
    <location>
        <begin position="22"/>
        <end position="215"/>
    </location>
</feature>
<feature type="compositionally biased region" description="Low complexity" evidence="1">
    <location>
        <begin position="63"/>
        <end position="78"/>
    </location>
</feature>
<reference evidence="3" key="1">
    <citation type="submission" date="2020-08" db="EMBL/GenBank/DDBJ databases">
        <title>Changes in the skin microbiome associated with squamous cell carcinoma in transplant recipients.</title>
        <authorList>
            <person name="Zaugg J."/>
            <person name="Krueger A."/>
            <person name="Lachner N."/>
        </authorList>
    </citation>
    <scope>NUCLEOTIDE SEQUENCE</scope>
    <source>
        <strain evidence="3">R5988</strain>
    </source>
</reference>
<dbReference type="AlphaFoldDB" id="A0A2T4LHS7"/>
<evidence type="ECO:0008006" key="5">
    <source>
        <dbReference type="Google" id="ProtNLM"/>
    </source>
</evidence>
<name>A0A2T4LHS7_STAEP</name>
<keyword evidence="2" id="KW-0732">Signal</keyword>
<feature type="compositionally biased region" description="Low complexity" evidence="1">
    <location>
        <begin position="91"/>
        <end position="110"/>
    </location>
</feature>
<dbReference type="OrthoDB" id="2414075at2"/>
<feature type="region of interest" description="Disordered" evidence="1">
    <location>
        <begin position="17"/>
        <end position="110"/>
    </location>
</feature>
<feature type="signal peptide" evidence="2">
    <location>
        <begin position="1"/>
        <end position="21"/>
    </location>
</feature>